<evidence type="ECO:0000256" key="3">
    <source>
        <dbReference type="ARBA" id="ARBA00023136"/>
    </source>
</evidence>
<dbReference type="InterPro" id="IPR005543">
    <property type="entry name" value="PASTA_dom"/>
</dbReference>
<dbReference type="PANTHER" id="PTHR30627:SF26">
    <property type="entry name" value="PENICILLIN-BINDING PROTEIN 2B"/>
    <property type="match status" value="1"/>
</dbReference>
<comment type="subcellular location">
    <subcellularLocation>
        <location evidence="1">Cell membrane</location>
        <topology evidence="1">Single-pass membrane protein</topology>
    </subcellularLocation>
</comment>
<feature type="region of interest" description="Disordered" evidence="4">
    <location>
        <begin position="237"/>
        <end position="261"/>
    </location>
</feature>
<protein>
    <submittedName>
        <fullName evidence="7">Penicillin-binding transpeptidase domain-containing protein</fullName>
    </submittedName>
</protein>
<evidence type="ECO:0000259" key="6">
    <source>
        <dbReference type="PROSITE" id="PS51178"/>
    </source>
</evidence>
<dbReference type="Gene3D" id="3.30.70.2110">
    <property type="match status" value="1"/>
</dbReference>
<evidence type="ECO:0000256" key="2">
    <source>
        <dbReference type="ARBA" id="ARBA00007171"/>
    </source>
</evidence>
<dbReference type="SUPFAM" id="SSF56519">
    <property type="entry name" value="Penicillin binding protein dimerisation domain"/>
    <property type="match status" value="1"/>
</dbReference>
<dbReference type="InterPro" id="IPR050515">
    <property type="entry name" value="Beta-lactam/transpept"/>
</dbReference>
<feature type="transmembrane region" description="Helical" evidence="5">
    <location>
        <begin position="37"/>
        <end position="56"/>
    </location>
</feature>
<dbReference type="PROSITE" id="PS51178">
    <property type="entry name" value="PASTA"/>
    <property type="match status" value="1"/>
</dbReference>
<evidence type="ECO:0000313" key="7">
    <source>
        <dbReference type="EMBL" id="MEY8537298.1"/>
    </source>
</evidence>
<evidence type="ECO:0000256" key="5">
    <source>
        <dbReference type="SAM" id="Phobius"/>
    </source>
</evidence>
<dbReference type="EMBL" id="JBCLSQ010000004">
    <property type="protein sequence ID" value="MEY8537298.1"/>
    <property type="molecule type" value="Genomic_DNA"/>
</dbReference>
<sequence>MKKIFRIITLPFRRISKKAKKSHQRPEENRKRVGKSLFLVAIALFAIFIFRFVWIITVNEIGGVNLSEMAKTNYLNTTTVYAKRGTIFDRNGVPLAVDASDYTVYAVLDKAQVDSNNNKLYVDKADFPKVTEFLNKELGIDKKLIEQQLNSGKAQVQFGSAGTKIPLAKMEQMKKDAADAGIVGIGFTANVTRSNPEPNYASQFIGIAQQKTPGDPNSGLVGINGLEASFNDILSGSNGEETYEKDRYGRPLPGTTTVSKPVKNGQDIYTTLDARLQSTLETLMDEAVKRSGGQQLSATLMDAHTGDILATTQRPTFSSNNFNDKATREQPHFTENSMLYQSQFEPGSVMKTFLMASALDSNKVDLNASYYRRVNLYDVVINDWDANETEDGSFKLPSTVTFAEGFMMSSNTGMTRIVQNMGNNLWDSYLRRFRFGIPTRIGMGGEQFGSLPDDSNPVSQVQSSFGQGISTTQIQLLRGWTSFANKGVMLEPHIVDRIVNKDNNTYLKNQTEVIGRPVSENAVNKTKDLMVGVNTDPTWGTSYLTTESQGHSPGPLFMVNGNTMAVKTGTAQIASETGGYLKGMQDNIYSAVAMYPPENPDFIFYMNIKIPSNPWSLTYISDVANPLMTRAEQIKNQDAAASDMANLKEGKVTIGNYEGEAPGKISDELRRNLLAPVVIGQGTKITDQSVPKGEEVKANSPVMLLTDGDHFMPDMFKWSKEQVEQLAKWYNLKVEYQGSGNHVNTQSVVMGTKLKDNQTITVTMN</sequence>
<dbReference type="InterPro" id="IPR001460">
    <property type="entry name" value="PCN-bd_Tpept"/>
</dbReference>
<evidence type="ECO:0000313" key="8">
    <source>
        <dbReference type="Proteomes" id="UP001565242"/>
    </source>
</evidence>
<dbReference type="Pfam" id="PF03717">
    <property type="entry name" value="PBP_dimer"/>
    <property type="match status" value="1"/>
</dbReference>
<keyword evidence="8" id="KW-1185">Reference proteome</keyword>
<dbReference type="SUPFAM" id="SSF56601">
    <property type="entry name" value="beta-lactamase/transpeptidase-like"/>
    <property type="match status" value="1"/>
</dbReference>
<dbReference type="InterPro" id="IPR012338">
    <property type="entry name" value="Beta-lactam/transpept-like"/>
</dbReference>
<comment type="caution">
    <text evidence="7">The sequence shown here is derived from an EMBL/GenBank/DDBJ whole genome shotgun (WGS) entry which is preliminary data.</text>
</comment>
<dbReference type="InterPro" id="IPR036138">
    <property type="entry name" value="PBP_dimer_sf"/>
</dbReference>
<dbReference type="CDD" id="cd06576">
    <property type="entry name" value="PASTA_Pbp2x-like_1"/>
    <property type="match status" value="1"/>
</dbReference>
<dbReference type="Pfam" id="PF03793">
    <property type="entry name" value="PASTA"/>
    <property type="match status" value="2"/>
</dbReference>
<accession>A0ABV4D8J5</accession>
<keyword evidence="5" id="KW-1133">Transmembrane helix</keyword>
<name>A0ABV4D8J5_9LACT</name>
<reference evidence="7 8" key="1">
    <citation type="submission" date="2024-03" db="EMBL/GenBank/DDBJ databases">
        <title>Mouse gut bacterial collection (mGBC) of GemPharmatech.</title>
        <authorList>
            <person name="He Y."/>
            <person name="Dong L."/>
            <person name="Wu D."/>
            <person name="Gao X."/>
            <person name="Lin Z."/>
        </authorList>
    </citation>
    <scope>NUCLEOTIDE SEQUENCE [LARGE SCALE GENOMIC DNA]</scope>
    <source>
        <strain evidence="7 8">20-218</strain>
    </source>
</reference>
<keyword evidence="3 5" id="KW-0472">Membrane</keyword>
<dbReference type="InterPro" id="IPR005311">
    <property type="entry name" value="PBP_dimer"/>
</dbReference>
<organism evidence="7 8">
    <name type="scientific">Lactococcus muris</name>
    <dbReference type="NCBI Taxonomy" id="2941330"/>
    <lineage>
        <taxon>Bacteria</taxon>
        <taxon>Bacillati</taxon>
        <taxon>Bacillota</taxon>
        <taxon>Bacilli</taxon>
        <taxon>Lactobacillales</taxon>
        <taxon>Streptococcaceae</taxon>
        <taxon>Lactococcus</taxon>
    </lineage>
</organism>
<dbReference type="Gene3D" id="3.90.1310.10">
    <property type="entry name" value="Penicillin-binding protein 2a (Domain 2)"/>
    <property type="match status" value="1"/>
</dbReference>
<dbReference type="PANTHER" id="PTHR30627">
    <property type="entry name" value="PEPTIDOGLYCAN D,D-TRANSPEPTIDASE"/>
    <property type="match status" value="1"/>
</dbReference>
<dbReference type="SUPFAM" id="SSF54184">
    <property type="entry name" value="Penicillin-binding protein 2x (pbp-2x), c-terminal domain"/>
    <property type="match status" value="2"/>
</dbReference>
<dbReference type="Pfam" id="PF00905">
    <property type="entry name" value="Transpeptidase"/>
    <property type="match status" value="1"/>
</dbReference>
<dbReference type="CDD" id="cd06575">
    <property type="entry name" value="PASTA_Pbp2x-like_2"/>
    <property type="match status" value="1"/>
</dbReference>
<comment type="similarity">
    <text evidence="2">Belongs to the transpeptidase family.</text>
</comment>
<proteinExistence type="inferred from homology"/>
<dbReference type="Proteomes" id="UP001565242">
    <property type="component" value="Unassembled WGS sequence"/>
</dbReference>
<evidence type="ECO:0000256" key="1">
    <source>
        <dbReference type="ARBA" id="ARBA00004162"/>
    </source>
</evidence>
<dbReference type="SMART" id="SM00740">
    <property type="entry name" value="PASTA"/>
    <property type="match status" value="2"/>
</dbReference>
<gene>
    <name evidence="7" type="ORF">AALM99_02390</name>
</gene>
<feature type="domain" description="PASTA" evidence="6">
    <location>
        <begin position="706"/>
        <end position="765"/>
    </location>
</feature>
<dbReference type="Gene3D" id="3.40.710.10">
    <property type="entry name" value="DD-peptidase/beta-lactamase superfamily"/>
    <property type="match status" value="1"/>
</dbReference>
<dbReference type="RefSeq" id="WP_369917756.1">
    <property type="nucleotide sequence ID" value="NZ_JBCLSQ010000004.1"/>
</dbReference>
<evidence type="ECO:0000256" key="4">
    <source>
        <dbReference type="SAM" id="MobiDB-lite"/>
    </source>
</evidence>
<keyword evidence="5" id="KW-0812">Transmembrane</keyword>
<dbReference type="Gene3D" id="2.20.70.70">
    <property type="match status" value="1"/>
</dbReference>